<proteinExistence type="predicted"/>
<dbReference type="Proteomes" id="UP000094313">
    <property type="component" value="Chromosome"/>
</dbReference>
<protein>
    <submittedName>
        <fullName evidence="2">Epimerase</fullName>
    </submittedName>
</protein>
<name>A0A1D7QQC8_9SPHI</name>
<reference evidence="2 3" key="1">
    <citation type="submission" date="2016-08" db="EMBL/GenBank/DDBJ databases">
        <authorList>
            <person name="Seilhamer J.J."/>
        </authorList>
    </citation>
    <scope>NUCLEOTIDE SEQUENCE [LARGE SCALE GENOMIC DNA]</scope>
    <source>
        <strain evidence="2 3">DX4</strain>
    </source>
</reference>
<dbReference type="PANTHER" id="PTHR48079">
    <property type="entry name" value="PROTEIN YEEZ"/>
    <property type="match status" value="1"/>
</dbReference>
<feature type="domain" description="NAD-dependent epimerase/dehydratase" evidence="1">
    <location>
        <begin position="4"/>
        <end position="224"/>
    </location>
</feature>
<dbReference type="AlphaFoldDB" id="A0A1D7QQC8"/>
<dbReference type="InterPro" id="IPR001509">
    <property type="entry name" value="Epimerase_deHydtase"/>
</dbReference>
<keyword evidence="3" id="KW-1185">Reference proteome</keyword>
<organism evidence="2 3">
    <name type="scientific">Pedobacter steynii</name>
    <dbReference type="NCBI Taxonomy" id="430522"/>
    <lineage>
        <taxon>Bacteria</taxon>
        <taxon>Pseudomonadati</taxon>
        <taxon>Bacteroidota</taxon>
        <taxon>Sphingobacteriia</taxon>
        <taxon>Sphingobacteriales</taxon>
        <taxon>Sphingobacteriaceae</taxon>
        <taxon>Pedobacter</taxon>
    </lineage>
</organism>
<dbReference type="GO" id="GO:0005737">
    <property type="term" value="C:cytoplasm"/>
    <property type="evidence" value="ECO:0007669"/>
    <property type="project" value="TreeGrafter"/>
</dbReference>
<gene>
    <name evidence="2" type="ORF">BFS30_16275</name>
</gene>
<dbReference type="Gene3D" id="3.40.50.720">
    <property type="entry name" value="NAD(P)-binding Rossmann-like Domain"/>
    <property type="match status" value="1"/>
</dbReference>
<dbReference type="OrthoDB" id="9803111at2"/>
<dbReference type="InterPro" id="IPR051783">
    <property type="entry name" value="NAD(P)-dependent_oxidoreduct"/>
</dbReference>
<dbReference type="KEGG" id="psty:BFS30_16275"/>
<evidence type="ECO:0000313" key="3">
    <source>
        <dbReference type="Proteomes" id="UP000094313"/>
    </source>
</evidence>
<dbReference type="EMBL" id="CP017141">
    <property type="protein sequence ID" value="AOM80821.1"/>
    <property type="molecule type" value="Genomic_DNA"/>
</dbReference>
<accession>A0A1D7QQC8</accession>
<dbReference type="PANTHER" id="PTHR48079:SF6">
    <property type="entry name" value="NAD(P)-BINDING DOMAIN-CONTAINING PROTEIN-RELATED"/>
    <property type="match status" value="1"/>
</dbReference>
<dbReference type="RefSeq" id="WP_069382475.1">
    <property type="nucleotide sequence ID" value="NZ_CP017141.1"/>
</dbReference>
<evidence type="ECO:0000313" key="2">
    <source>
        <dbReference type="EMBL" id="AOM80821.1"/>
    </source>
</evidence>
<sequence>MKKVLITGANGFLGSNVARELFRKGYEVKLMIRPSADVSVIADIPSEVFYGDISEEAEVMKAMEGCNFVVHTASVTEQWAVTFKEYERVNVTGTKNVVKACLAHQVERLIHVSTANTIGPGNENKPGTELNSFTLLNVNSGYISSKYIAQQYVLEQVEKAKLPAIIINPTFMIGPYDAKPSSGKLILHGMNKRIVFYPPGGKNFVHINDVCTGIISALEMGKIGDCYLMAGENLTYKEFFSLLNKVSGQRSKLIRIPEFVLKIAGIIGTLSGIFSPVSRKLNYSSAYMLCLYNYYSGNKSERELLLKYTPIENAIDNALKWFRENDYC</sequence>
<dbReference type="SUPFAM" id="SSF51735">
    <property type="entry name" value="NAD(P)-binding Rossmann-fold domains"/>
    <property type="match status" value="1"/>
</dbReference>
<dbReference type="Pfam" id="PF01370">
    <property type="entry name" value="Epimerase"/>
    <property type="match status" value="1"/>
</dbReference>
<evidence type="ECO:0000259" key="1">
    <source>
        <dbReference type="Pfam" id="PF01370"/>
    </source>
</evidence>
<dbReference type="InterPro" id="IPR036291">
    <property type="entry name" value="NAD(P)-bd_dom_sf"/>
</dbReference>
<dbReference type="GO" id="GO:0004029">
    <property type="term" value="F:aldehyde dehydrogenase (NAD+) activity"/>
    <property type="evidence" value="ECO:0007669"/>
    <property type="project" value="TreeGrafter"/>
</dbReference>